<feature type="transmembrane region" description="Helical" evidence="11">
    <location>
        <begin position="657"/>
        <end position="683"/>
    </location>
</feature>
<sequence length="787" mass="86365">MLQVKNVKKSYTTGEFTQVALDGVDINFRENEFVAILGQSGSGKTTLLNIIGGLDQYDSGDLIINGKSTKNFKDGDWDAYRNNSVGFVFQSYNLITHLSILDNVEMGMTLSGVSSDEKKKRAVEVLERVGLKDHLHKRPNQLSGGQMQRVAIARALANDPDIILADEPTGALDTTTSEQIMDLIKEIADDKLVIMVTHNPELAEQYADRIVNFRDGHVLHDSNPYLEAEDSSHYELKKTSMSFWTALKLSGKNIATKKWRTGLTAFAASIGIIGIALILSLSNGFQKQIDAFQSDALAEFPIIVSQQAVNMDEESLSEMRAEGPLTKKDFVKSDEVYLYNPEENSVTHKNNINQEYLDYLNKIDADSVRSIGYTRVVGMNLLRKVDETVSPVSVSSSTAGNGGGQGSSSASSGMTSMNGVGLSSYPAPFKKGEESYLEKNYDVLAGAYPKSDTEMVLVVDNKNRIDENSMKNLGFDIENIDSIKFDDIVGTELKLIDNDQYYEKTNLGNFVPKNNYAEMYDNAGMTLKISAVVRQKEDVQVAMLGQGIAYSDTLVEEIIDREKDSDIVKAQKDSDVNVMTMEQLDADAKQSLLAYLGGDASPMMVYIYPKDFDTKDQIVDYLDDYNDGKENKDKVVYTDLASTVTEMTGGIMNGITLVLVAFASISLIVSLIMVGIITYISVLERTKEIGVLRALGARKKDITRVFNAETLIIGACSGLLGIIIAYALTFPVNQVIENMTSLTNVAQLNPIHALLLVAISIILTLIGGSIPARMAAKKDPVEALRSE</sequence>
<keyword evidence="6 13" id="KW-0067">ATP-binding</keyword>
<evidence type="ECO:0000259" key="12">
    <source>
        <dbReference type="PROSITE" id="PS50893"/>
    </source>
</evidence>
<evidence type="ECO:0000313" key="14">
    <source>
        <dbReference type="Proteomes" id="UP000630615"/>
    </source>
</evidence>
<name>A0ABQ1PMN5_9ENTE</name>
<evidence type="ECO:0000256" key="2">
    <source>
        <dbReference type="ARBA" id="ARBA00022448"/>
    </source>
</evidence>
<feature type="region of interest" description="Disordered" evidence="10">
    <location>
        <begin position="392"/>
        <end position="415"/>
    </location>
</feature>
<dbReference type="InterPro" id="IPR003439">
    <property type="entry name" value="ABC_transporter-like_ATP-bd"/>
</dbReference>
<evidence type="ECO:0000313" key="13">
    <source>
        <dbReference type="EMBL" id="GGC99687.1"/>
    </source>
</evidence>
<dbReference type="Proteomes" id="UP000630615">
    <property type="component" value="Unassembled WGS sequence"/>
</dbReference>
<evidence type="ECO:0000256" key="10">
    <source>
        <dbReference type="SAM" id="MobiDB-lite"/>
    </source>
</evidence>
<dbReference type="CDD" id="cd03255">
    <property type="entry name" value="ABC_MJ0796_LolCDE_FtsE"/>
    <property type="match status" value="1"/>
</dbReference>
<evidence type="ECO:0000256" key="8">
    <source>
        <dbReference type="ARBA" id="ARBA00023136"/>
    </source>
</evidence>
<dbReference type="RefSeq" id="WP_088270021.1">
    <property type="nucleotide sequence ID" value="NZ_BMKI01000009.1"/>
</dbReference>
<feature type="transmembrane region" description="Helical" evidence="11">
    <location>
        <begin position="262"/>
        <end position="281"/>
    </location>
</feature>
<dbReference type="PANTHER" id="PTHR42798">
    <property type="entry name" value="LIPOPROTEIN-RELEASING SYSTEM ATP-BINDING PROTEIN LOLD"/>
    <property type="match status" value="1"/>
</dbReference>
<keyword evidence="14" id="KW-1185">Reference proteome</keyword>
<keyword evidence="7 11" id="KW-1133">Transmembrane helix</keyword>
<evidence type="ECO:0000256" key="1">
    <source>
        <dbReference type="ARBA" id="ARBA00004429"/>
    </source>
</evidence>
<accession>A0ABQ1PMN5</accession>
<dbReference type="InterPro" id="IPR003838">
    <property type="entry name" value="ABC3_permease_C"/>
</dbReference>
<protein>
    <submittedName>
        <fullName evidence="13">Sulfate ABC transporter ATP-binding protein</fullName>
    </submittedName>
</protein>
<evidence type="ECO:0000256" key="5">
    <source>
        <dbReference type="ARBA" id="ARBA00022741"/>
    </source>
</evidence>
<proteinExistence type="inferred from homology"/>
<dbReference type="Pfam" id="PF02687">
    <property type="entry name" value="FtsX"/>
    <property type="match status" value="1"/>
</dbReference>
<dbReference type="Pfam" id="PF00005">
    <property type="entry name" value="ABC_tran"/>
    <property type="match status" value="1"/>
</dbReference>
<dbReference type="GO" id="GO:0005524">
    <property type="term" value="F:ATP binding"/>
    <property type="evidence" value="ECO:0007669"/>
    <property type="project" value="UniProtKB-KW"/>
</dbReference>
<comment type="subcellular location">
    <subcellularLocation>
        <location evidence="1">Cell inner membrane</location>
        <topology evidence="1">Multi-pass membrane protein</topology>
    </subcellularLocation>
</comment>
<feature type="transmembrane region" description="Helical" evidence="11">
    <location>
        <begin position="748"/>
        <end position="768"/>
    </location>
</feature>
<evidence type="ECO:0000256" key="7">
    <source>
        <dbReference type="ARBA" id="ARBA00022989"/>
    </source>
</evidence>
<keyword evidence="5" id="KW-0547">Nucleotide-binding</keyword>
<keyword evidence="4 11" id="KW-0812">Transmembrane</keyword>
<reference evidence="14" key="1">
    <citation type="journal article" date="2019" name="Int. J. Syst. Evol. Microbiol.">
        <title>The Global Catalogue of Microorganisms (GCM) 10K type strain sequencing project: providing services to taxonomists for standard genome sequencing and annotation.</title>
        <authorList>
            <consortium name="The Broad Institute Genomics Platform"/>
            <consortium name="The Broad Institute Genome Sequencing Center for Infectious Disease"/>
            <person name="Wu L."/>
            <person name="Ma J."/>
        </authorList>
    </citation>
    <scope>NUCLEOTIDE SEQUENCE [LARGE SCALE GENOMIC DNA]</scope>
    <source>
        <strain evidence="14">CGMCC 1.15942</strain>
    </source>
</reference>
<dbReference type="InterPro" id="IPR017911">
    <property type="entry name" value="MacB-like_ATP-bd"/>
</dbReference>
<comment type="similarity">
    <text evidence="9">Belongs to the ABC transporter superfamily. Macrolide exporter (TC 3.A.1.122) family.</text>
</comment>
<dbReference type="PANTHER" id="PTHR42798:SF6">
    <property type="entry name" value="CELL DIVISION ATP-BINDING PROTEIN FTSE"/>
    <property type="match status" value="1"/>
</dbReference>
<keyword evidence="8 11" id="KW-0472">Membrane</keyword>
<dbReference type="InterPro" id="IPR017871">
    <property type="entry name" value="ABC_transporter-like_CS"/>
</dbReference>
<gene>
    <name evidence="13" type="ORF">GCM10011573_31540</name>
</gene>
<dbReference type="SUPFAM" id="SSF52540">
    <property type="entry name" value="P-loop containing nucleoside triphosphate hydrolases"/>
    <property type="match status" value="1"/>
</dbReference>
<dbReference type="InterPro" id="IPR003593">
    <property type="entry name" value="AAA+_ATPase"/>
</dbReference>
<feature type="domain" description="ABC transporter" evidence="12">
    <location>
        <begin position="2"/>
        <end position="240"/>
    </location>
</feature>
<evidence type="ECO:0000256" key="6">
    <source>
        <dbReference type="ARBA" id="ARBA00022840"/>
    </source>
</evidence>
<evidence type="ECO:0000256" key="3">
    <source>
        <dbReference type="ARBA" id="ARBA00022475"/>
    </source>
</evidence>
<evidence type="ECO:0000256" key="9">
    <source>
        <dbReference type="ARBA" id="ARBA00038388"/>
    </source>
</evidence>
<dbReference type="PROSITE" id="PS00211">
    <property type="entry name" value="ABC_TRANSPORTER_1"/>
    <property type="match status" value="1"/>
</dbReference>
<dbReference type="EMBL" id="BMKI01000009">
    <property type="protein sequence ID" value="GGC99687.1"/>
    <property type="molecule type" value="Genomic_DNA"/>
</dbReference>
<feature type="transmembrane region" description="Helical" evidence="11">
    <location>
        <begin position="704"/>
        <end position="728"/>
    </location>
</feature>
<comment type="caution">
    <text evidence="13">The sequence shown here is derived from an EMBL/GenBank/DDBJ whole genome shotgun (WGS) entry which is preliminary data.</text>
</comment>
<dbReference type="Gene3D" id="3.40.50.300">
    <property type="entry name" value="P-loop containing nucleotide triphosphate hydrolases"/>
    <property type="match status" value="1"/>
</dbReference>
<dbReference type="PROSITE" id="PS50893">
    <property type="entry name" value="ABC_TRANSPORTER_2"/>
    <property type="match status" value="1"/>
</dbReference>
<keyword evidence="2" id="KW-0813">Transport</keyword>
<organism evidence="13 14">
    <name type="scientific">Enterococcus wangshanyuanii</name>
    <dbReference type="NCBI Taxonomy" id="2005703"/>
    <lineage>
        <taxon>Bacteria</taxon>
        <taxon>Bacillati</taxon>
        <taxon>Bacillota</taxon>
        <taxon>Bacilli</taxon>
        <taxon>Lactobacillales</taxon>
        <taxon>Enterococcaceae</taxon>
        <taxon>Enterococcus</taxon>
    </lineage>
</organism>
<evidence type="ECO:0000256" key="11">
    <source>
        <dbReference type="SAM" id="Phobius"/>
    </source>
</evidence>
<keyword evidence="3" id="KW-1003">Cell membrane</keyword>
<dbReference type="SMART" id="SM00382">
    <property type="entry name" value="AAA"/>
    <property type="match status" value="1"/>
</dbReference>
<dbReference type="InterPro" id="IPR027417">
    <property type="entry name" value="P-loop_NTPase"/>
</dbReference>
<evidence type="ECO:0000256" key="4">
    <source>
        <dbReference type="ARBA" id="ARBA00022692"/>
    </source>
</evidence>